<dbReference type="InterPro" id="IPR029058">
    <property type="entry name" value="AB_hydrolase_fold"/>
</dbReference>
<reference evidence="2 3" key="1">
    <citation type="submission" date="2019-11" db="EMBL/GenBank/DDBJ databases">
        <title>The Phosphoenolpyruvate Phosphotransferase System Regulates Serratia proteamaculans 336X Biofilm Formation and Wheat Roots colonization.</title>
        <authorList>
            <person name="Liu F."/>
        </authorList>
    </citation>
    <scope>NUCLEOTIDE SEQUENCE [LARGE SCALE GENOMIC DNA]</scope>
    <source>
        <strain evidence="2 3">336X</strain>
    </source>
</reference>
<dbReference type="Pfam" id="PF00561">
    <property type="entry name" value="Abhydrolase_1"/>
    <property type="match status" value="1"/>
</dbReference>
<proteinExistence type="predicted"/>
<evidence type="ECO:0000313" key="3">
    <source>
        <dbReference type="Proteomes" id="UP000381260"/>
    </source>
</evidence>
<dbReference type="AlphaFoldDB" id="A0A5Q2VHQ6"/>
<dbReference type="Proteomes" id="UP000381260">
    <property type="component" value="Chromosome"/>
</dbReference>
<dbReference type="InterPro" id="IPR000073">
    <property type="entry name" value="AB_hydrolase_1"/>
</dbReference>
<dbReference type="SUPFAM" id="SSF53474">
    <property type="entry name" value="alpha/beta-Hydrolases"/>
    <property type="match status" value="1"/>
</dbReference>
<dbReference type="Gene3D" id="3.40.50.1820">
    <property type="entry name" value="alpha/beta hydrolase"/>
    <property type="match status" value="1"/>
</dbReference>
<accession>A0A5Q2VHQ6</accession>
<dbReference type="GO" id="GO:0046503">
    <property type="term" value="P:glycerolipid catabolic process"/>
    <property type="evidence" value="ECO:0007669"/>
    <property type="project" value="TreeGrafter"/>
</dbReference>
<keyword evidence="2" id="KW-0378">Hydrolase</keyword>
<evidence type="ECO:0000313" key="2">
    <source>
        <dbReference type="EMBL" id="QGH63774.1"/>
    </source>
</evidence>
<dbReference type="InterPro" id="IPR050471">
    <property type="entry name" value="AB_hydrolase"/>
</dbReference>
<dbReference type="GO" id="GO:0004806">
    <property type="term" value="F:triacylglycerol lipase activity"/>
    <property type="evidence" value="ECO:0007669"/>
    <property type="project" value="TreeGrafter"/>
</dbReference>
<dbReference type="PANTHER" id="PTHR43433">
    <property type="entry name" value="HYDROLASE, ALPHA/BETA FOLD FAMILY PROTEIN"/>
    <property type="match status" value="1"/>
</dbReference>
<evidence type="ECO:0000259" key="1">
    <source>
        <dbReference type="Pfam" id="PF00561"/>
    </source>
</evidence>
<protein>
    <submittedName>
        <fullName evidence="2">Alpha/beta fold hydrolase</fullName>
    </submittedName>
</protein>
<sequence length="303" mass="32641">MTTFNVNGIKLSCDSFGDSRAEPLILIAGLGTQMIRWPVMFCESLVAKGYRVIRFDNRDAGCSSHFKHFPTPDFNALAAALSTGQRPNVAYSLFDMAADVIGLLDALEIPRAHLVGRSMGGMIAQIAASKYPERVLSLTSIMSSTGNPSLPSASPEVMAMLTQPAPNPFDDERGFLEHRLAFARRIASPGYPFDEQYHRALILEETRRAYDPGSFGRQIAAIAVAGDLRTLLARITVPSLIVHGADDALVPVACGRDTASSIQGSEFMLIDGMGHDLPASLFQTVADGIDRVARRSINGGTND</sequence>
<dbReference type="RefSeq" id="WP_153860442.1">
    <property type="nucleotide sequence ID" value="NZ_CP045913.1"/>
</dbReference>
<organism evidence="2 3">
    <name type="scientific">Serratia proteamaculans</name>
    <dbReference type="NCBI Taxonomy" id="28151"/>
    <lineage>
        <taxon>Bacteria</taxon>
        <taxon>Pseudomonadati</taxon>
        <taxon>Pseudomonadota</taxon>
        <taxon>Gammaproteobacteria</taxon>
        <taxon>Enterobacterales</taxon>
        <taxon>Yersiniaceae</taxon>
        <taxon>Serratia</taxon>
    </lineage>
</organism>
<dbReference type="PANTHER" id="PTHR43433:SF5">
    <property type="entry name" value="AB HYDROLASE-1 DOMAIN-CONTAINING PROTEIN"/>
    <property type="match status" value="1"/>
</dbReference>
<dbReference type="EMBL" id="CP045913">
    <property type="protein sequence ID" value="QGH63774.1"/>
    <property type="molecule type" value="Genomic_DNA"/>
</dbReference>
<feature type="domain" description="AB hydrolase-1" evidence="1">
    <location>
        <begin position="23"/>
        <end position="276"/>
    </location>
</feature>
<name>A0A5Q2VHQ6_SERPR</name>
<gene>
    <name evidence="2" type="ORF">GHV41_24250</name>
</gene>